<comment type="caution">
    <text evidence="6">The sequence shown here is derived from an EMBL/GenBank/DDBJ whole genome shotgun (WGS) entry which is preliminary data.</text>
</comment>
<name>U7V2K9_9FUSO</name>
<keyword evidence="2 5" id="KW-0500">Molybdenum</keyword>
<keyword evidence="3 5" id="KW-0479">Metal-binding</keyword>
<accession>U7V2K9</accession>
<evidence type="ECO:0000256" key="3">
    <source>
        <dbReference type="ARBA" id="ARBA00022723"/>
    </source>
</evidence>
<reference evidence="6 7" key="1">
    <citation type="submission" date="2013-08" db="EMBL/GenBank/DDBJ databases">
        <authorList>
            <person name="Weinstock G."/>
            <person name="Sodergren E."/>
            <person name="Wylie T."/>
            <person name="Fulton L."/>
            <person name="Fulton R."/>
            <person name="Fronick C."/>
            <person name="O'Laughlin M."/>
            <person name="Godfrey J."/>
            <person name="Miner T."/>
            <person name="Herter B."/>
            <person name="Appelbaum E."/>
            <person name="Cordes M."/>
            <person name="Lek S."/>
            <person name="Wollam A."/>
            <person name="Pepin K.H."/>
            <person name="Palsikar V.B."/>
            <person name="Mitreva M."/>
            <person name="Wilson R.K."/>
        </authorList>
    </citation>
    <scope>NUCLEOTIDE SEQUENCE [LARGE SCALE GENOMIC DNA]</scope>
    <source>
        <strain evidence="6 7">ATCC BAA-474</strain>
    </source>
</reference>
<evidence type="ECO:0000256" key="5">
    <source>
        <dbReference type="PIRSR" id="PIRSR004846-1"/>
    </source>
</evidence>
<feature type="binding site" evidence="5">
    <location>
        <position position="128"/>
    </location>
    <ligand>
        <name>molybdate</name>
        <dbReference type="ChEBI" id="CHEBI:36264"/>
    </ligand>
</feature>
<organism evidence="6 7">
    <name type="scientific">Cetobacterium somerae ATCC BAA-474</name>
    <dbReference type="NCBI Taxonomy" id="1319815"/>
    <lineage>
        <taxon>Bacteria</taxon>
        <taxon>Fusobacteriati</taxon>
        <taxon>Fusobacteriota</taxon>
        <taxon>Fusobacteriia</taxon>
        <taxon>Fusobacteriales</taxon>
        <taxon>Fusobacteriaceae</taxon>
        <taxon>Cetobacterium</taxon>
    </lineage>
</organism>
<dbReference type="EMBL" id="AXZF01000153">
    <property type="protein sequence ID" value="ERT65957.1"/>
    <property type="molecule type" value="Genomic_DNA"/>
</dbReference>
<evidence type="ECO:0000313" key="6">
    <source>
        <dbReference type="EMBL" id="ERT65957.1"/>
    </source>
</evidence>
<dbReference type="GO" id="GO:0030288">
    <property type="term" value="C:outer membrane-bounded periplasmic space"/>
    <property type="evidence" value="ECO:0007669"/>
    <property type="project" value="TreeGrafter"/>
</dbReference>
<dbReference type="Gene3D" id="3.40.190.10">
    <property type="entry name" value="Periplasmic binding protein-like II"/>
    <property type="match status" value="2"/>
</dbReference>
<comment type="similarity">
    <text evidence="1">Belongs to the bacterial solute-binding protein ModA family.</text>
</comment>
<keyword evidence="4" id="KW-0732">Signal</keyword>
<evidence type="ECO:0000256" key="1">
    <source>
        <dbReference type="ARBA" id="ARBA00009175"/>
    </source>
</evidence>
<feature type="binding site" evidence="5">
    <location>
        <position position="31"/>
    </location>
    <ligand>
        <name>molybdate</name>
        <dbReference type="ChEBI" id="CHEBI:36264"/>
    </ligand>
</feature>
<dbReference type="FunFam" id="3.40.190.10:FF:000035">
    <property type="entry name" value="Molybdate ABC transporter substrate-binding protein"/>
    <property type="match status" value="1"/>
</dbReference>
<evidence type="ECO:0000256" key="4">
    <source>
        <dbReference type="ARBA" id="ARBA00022729"/>
    </source>
</evidence>
<dbReference type="PIRSF" id="PIRSF004846">
    <property type="entry name" value="ModA"/>
    <property type="match status" value="1"/>
</dbReference>
<dbReference type="GO" id="GO:0015689">
    <property type="term" value="P:molybdate ion transport"/>
    <property type="evidence" value="ECO:0007669"/>
    <property type="project" value="InterPro"/>
</dbReference>
<protein>
    <submittedName>
        <fullName evidence="6">Molybdate ABC transporter, periplasmic molybdate-binding protein</fullName>
    </submittedName>
</protein>
<dbReference type="PANTHER" id="PTHR30632">
    <property type="entry name" value="MOLYBDATE-BINDING PERIPLASMIC PROTEIN"/>
    <property type="match status" value="1"/>
</dbReference>
<dbReference type="GO" id="GO:0030973">
    <property type="term" value="F:molybdate ion binding"/>
    <property type="evidence" value="ECO:0007669"/>
    <property type="project" value="TreeGrafter"/>
</dbReference>
<dbReference type="NCBIfam" id="TIGR01256">
    <property type="entry name" value="modA"/>
    <property type="match status" value="1"/>
</dbReference>
<dbReference type="GO" id="GO:1901359">
    <property type="term" value="F:tungstate binding"/>
    <property type="evidence" value="ECO:0007669"/>
    <property type="project" value="UniProtKB-ARBA"/>
</dbReference>
<dbReference type="InterPro" id="IPR005950">
    <property type="entry name" value="ModA"/>
</dbReference>
<dbReference type="Proteomes" id="UP000017081">
    <property type="component" value="Unassembled WGS sequence"/>
</dbReference>
<dbReference type="Pfam" id="PF13531">
    <property type="entry name" value="SBP_bac_11"/>
    <property type="match status" value="1"/>
</dbReference>
<gene>
    <name evidence="6" type="ORF">HMPREF0202_02712</name>
</gene>
<dbReference type="AlphaFoldDB" id="U7V2K9"/>
<dbReference type="STRING" id="1319815.HMPREF0202_02712"/>
<sequence>MGGFMKNIIFIFIILFQSIFSKEILISGAASLKEYLEKNIQEYKAIDPELTISLNLGGSGTLKRQLEQGGDVDVIFLANRDYMIDLKNNNYIFNEEVILENSLVLIKNNNTSSNNGVLAIGDPMYVPAGQYATEVLNNLPLKDYSLVHGKDVRSVLSYVELGEADFGIVYLTDAKLLKNSKVIEVFPTNLHKPIEYSIGISKTTKNKEDAEKFLKFLRGKGWE</sequence>
<dbReference type="InterPro" id="IPR050682">
    <property type="entry name" value="ModA/WtpA"/>
</dbReference>
<dbReference type="HOGENOM" id="CLU_065520_3_0_0"/>
<keyword evidence="7" id="KW-1185">Reference proteome</keyword>
<dbReference type="GO" id="GO:0046872">
    <property type="term" value="F:metal ion binding"/>
    <property type="evidence" value="ECO:0007669"/>
    <property type="project" value="UniProtKB-KW"/>
</dbReference>
<proteinExistence type="inferred from homology"/>
<dbReference type="SUPFAM" id="SSF53850">
    <property type="entry name" value="Periplasmic binding protein-like II"/>
    <property type="match status" value="1"/>
</dbReference>
<dbReference type="eggNOG" id="COG0725">
    <property type="taxonomic scope" value="Bacteria"/>
</dbReference>
<dbReference type="PANTHER" id="PTHR30632:SF17">
    <property type="entry name" value="MOLYBDATE-BINDING PROTEIN MODA"/>
    <property type="match status" value="1"/>
</dbReference>
<feature type="binding site" evidence="5">
    <location>
        <position position="152"/>
    </location>
    <ligand>
        <name>molybdate</name>
        <dbReference type="ChEBI" id="CHEBI:36264"/>
    </ligand>
</feature>
<feature type="binding site" evidence="5">
    <location>
        <position position="170"/>
    </location>
    <ligand>
        <name>molybdate</name>
        <dbReference type="ChEBI" id="CHEBI:36264"/>
    </ligand>
</feature>
<evidence type="ECO:0000256" key="2">
    <source>
        <dbReference type="ARBA" id="ARBA00022505"/>
    </source>
</evidence>
<feature type="binding site" evidence="5">
    <location>
        <position position="59"/>
    </location>
    <ligand>
        <name>molybdate</name>
        <dbReference type="ChEBI" id="CHEBI:36264"/>
    </ligand>
</feature>
<evidence type="ECO:0000313" key="7">
    <source>
        <dbReference type="Proteomes" id="UP000017081"/>
    </source>
</evidence>